<dbReference type="Proteomes" id="UP000019482">
    <property type="component" value="Unassembled WGS sequence"/>
</dbReference>
<keyword evidence="2" id="KW-0812">Transmembrane</keyword>
<proteinExistence type="predicted"/>
<evidence type="ECO:0000256" key="2">
    <source>
        <dbReference type="SAM" id="Phobius"/>
    </source>
</evidence>
<keyword evidence="1" id="KW-0802">TPR repeat</keyword>
<accession>W6N3B7</accession>
<comment type="caution">
    <text evidence="3">The sequence shown here is derived from an EMBL/GenBank/DDBJ whole genome shotgun (WGS) entry which is preliminary data.</text>
</comment>
<gene>
    <name evidence="3" type="ORF">CTDIVETGP_0435</name>
</gene>
<feature type="transmembrane region" description="Helical" evidence="2">
    <location>
        <begin position="178"/>
        <end position="197"/>
    </location>
</feature>
<dbReference type="Pfam" id="PF13181">
    <property type="entry name" value="TPR_8"/>
    <property type="match status" value="2"/>
</dbReference>
<dbReference type="InterPro" id="IPR011990">
    <property type="entry name" value="TPR-like_helical_dom_sf"/>
</dbReference>
<dbReference type="SUPFAM" id="SSF48452">
    <property type="entry name" value="TPR-like"/>
    <property type="match status" value="1"/>
</dbReference>
<evidence type="ECO:0000256" key="1">
    <source>
        <dbReference type="PROSITE-ProRule" id="PRU00339"/>
    </source>
</evidence>
<evidence type="ECO:0000313" key="4">
    <source>
        <dbReference type="Proteomes" id="UP000019482"/>
    </source>
</evidence>
<dbReference type="EMBL" id="CBXI010000006">
    <property type="protein sequence ID" value="CDL90365.1"/>
    <property type="molecule type" value="Genomic_DNA"/>
</dbReference>
<dbReference type="AlphaFoldDB" id="W6N3B7"/>
<dbReference type="Pfam" id="PF13174">
    <property type="entry name" value="TPR_6"/>
    <property type="match status" value="1"/>
</dbReference>
<dbReference type="Gene3D" id="1.25.40.10">
    <property type="entry name" value="Tetratricopeptide repeat domain"/>
    <property type="match status" value="2"/>
</dbReference>
<keyword evidence="4" id="KW-1185">Reference proteome</keyword>
<evidence type="ECO:0000313" key="3">
    <source>
        <dbReference type="EMBL" id="CDL90365.1"/>
    </source>
</evidence>
<organism evidence="3 4">
    <name type="scientific">Clostridium tyrobutyricum DIVETGP</name>
    <dbReference type="NCBI Taxonomy" id="1408889"/>
    <lineage>
        <taxon>Bacteria</taxon>
        <taxon>Bacillati</taxon>
        <taxon>Bacillota</taxon>
        <taxon>Clostridia</taxon>
        <taxon>Eubacteriales</taxon>
        <taxon>Clostridiaceae</taxon>
        <taxon>Clostridium</taxon>
    </lineage>
</organism>
<sequence>MDKSQRIYVKALKKYNHGYIDKALELCEESISLNINNAASINLKGLLMYLKGDINSCQKLWKMNSEINKDRVSEKYLESSSRDLERLKFYRESIMLIKNMKINKAIDLLTKCSESDFNIINVNNHLAICYMKKGNCSKAIKYLDKVLEIDLNNKRAQNSINTINNMNDTKEKFNAKKIACIFLLFVFIISISSLSYLKLKNKNITKSNIKMSKFETSNKNKQDKKELKNNTYKNQDIDFKYDTLKNYIDNENYNAIYNVVEKFKNKKLATNDQVLLSKAQELLVSKGVENFYKTGCDYLSNKDYKDAEVYFLRASKYGSNTYVYPDVIYMLANTLESSGNVDEAIKYYEQYDNSYSDGDYEETVLYKLSLIYNDLDKQKSKTYAQNLIDKYPSSIYNNSIINSIVNN</sequence>
<name>W6N3B7_CLOTY</name>
<keyword evidence="2" id="KW-1133">Transmembrane helix</keyword>
<dbReference type="RefSeq" id="WP_017753022.1">
    <property type="nucleotide sequence ID" value="NZ_CBXI010000006.1"/>
</dbReference>
<dbReference type="OrthoDB" id="1938848at2"/>
<dbReference type="SMART" id="SM00028">
    <property type="entry name" value="TPR"/>
    <property type="match status" value="4"/>
</dbReference>
<protein>
    <submittedName>
        <fullName evidence="3">TPR-repeat-containing protein</fullName>
    </submittedName>
</protein>
<dbReference type="PROSITE" id="PS50005">
    <property type="entry name" value="TPR"/>
    <property type="match status" value="1"/>
</dbReference>
<dbReference type="InterPro" id="IPR019734">
    <property type="entry name" value="TPR_rpt"/>
</dbReference>
<keyword evidence="2" id="KW-0472">Membrane</keyword>
<feature type="repeat" description="TPR" evidence="1">
    <location>
        <begin position="120"/>
        <end position="153"/>
    </location>
</feature>
<dbReference type="GeneID" id="29419574"/>
<reference evidence="3 4" key="1">
    <citation type="journal article" date="2015" name="Genome Announc.">
        <title>Draft Genome Sequence of Clostridium tyrobutyricum Strain DIVETGP, Isolated from Cow's Milk for Grana Padano Production.</title>
        <authorList>
            <person name="Soggiu A."/>
            <person name="Piras C."/>
            <person name="Gaiarsa S."/>
            <person name="Sassera D."/>
            <person name="Roncada P."/>
            <person name="Bendixen E."/>
            <person name="Brasca M."/>
            <person name="Bonizzi L."/>
        </authorList>
    </citation>
    <scope>NUCLEOTIDE SEQUENCE [LARGE SCALE GENOMIC DNA]</scope>
    <source>
        <strain evidence="3 4">DIVETGP</strain>
    </source>
</reference>